<feature type="transmembrane region" description="Helical" evidence="1">
    <location>
        <begin position="30"/>
        <end position="50"/>
    </location>
</feature>
<gene>
    <name evidence="2" type="ORF">GUJ93_ZPchr0010g7885</name>
</gene>
<reference evidence="2" key="1">
    <citation type="journal article" date="2021" name="bioRxiv">
        <title>Whole Genome Assembly and Annotation of Northern Wild Rice, Zizania palustris L., Supports a Whole Genome Duplication in the Zizania Genus.</title>
        <authorList>
            <person name="Haas M."/>
            <person name="Kono T."/>
            <person name="Macchietto M."/>
            <person name="Millas R."/>
            <person name="McGilp L."/>
            <person name="Shao M."/>
            <person name="Duquette J."/>
            <person name="Hirsch C.N."/>
            <person name="Kimball J."/>
        </authorList>
    </citation>
    <scope>NUCLEOTIDE SEQUENCE</scope>
    <source>
        <tissue evidence="2">Fresh leaf tissue</tissue>
    </source>
</reference>
<keyword evidence="1" id="KW-0812">Transmembrane</keyword>
<dbReference type="AlphaFoldDB" id="A0A8J5W967"/>
<keyword evidence="1" id="KW-0472">Membrane</keyword>
<keyword evidence="1" id="KW-1133">Transmembrane helix</keyword>
<protein>
    <submittedName>
        <fullName evidence="2">Uncharacterized protein</fullName>
    </submittedName>
</protein>
<dbReference type="EMBL" id="JAAALK010000082">
    <property type="protein sequence ID" value="KAG8084991.1"/>
    <property type="molecule type" value="Genomic_DNA"/>
</dbReference>
<comment type="caution">
    <text evidence="2">The sequence shown here is derived from an EMBL/GenBank/DDBJ whole genome shotgun (WGS) entry which is preliminary data.</text>
</comment>
<evidence type="ECO:0000313" key="3">
    <source>
        <dbReference type="Proteomes" id="UP000729402"/>
    </source>
</evidence>
<reference evidence="2" key="2">
    <citation type="submission" date="2021-02" db="EMBL/GenBank/DDBJ databases">
        <authorList>
            <person name="Kimball J.A."/>
            <person name="Haas M.W."/>
            <person name="Macchietto M."/>
            <person name="Kono T."/>
            <person name="Duquette J."/>
            <person name="Shao M."/>
        </authorList>
    </citation>
    <scope>NUCLEOTIDE SEQUENCE</scope>
    <source>
        <tissue evidence="2">Fresh leaf tissue</tissue>
    </source>
</reference>
<accession>A0A8J5W967</accession>
<sequence length="86" mass="9477">MADPKTISCPSAPPSPVGVDARFHQESHPLTWRLLLSILAEYIVIPILISRVKQFDAEARCRDVCHVEGAVSQSILFVEARALVPI</sequence>
<name>A0A8J5W967_ZIZPA</name>
<organism evidence="2 3">
    <name type="scientific">Zizania palustris</name>
    <name type="common">Northern wild rice</name>
    <dbReference type="NCBI Taxonomy" id="103762"/>
    <lineage>
        <taxon>Eukaryota</taxon>
        <taxon>Viridiplantae</taxon>
        <taxon>Streptophyta</taxon>
        <taxon>Embryophyta</taxon>
        <taxon>Tracheophyta</taxon>
        <taxon>Spermatophyta</taxon>
        <taxon>Magnoliopsida</taxon>
        <taxon>Liliopsida</taxon>
        <taxon>Poales</taxon>
        <taxon>Poaceae</taxon>
        <taxon>BOP clade</taxon>
        <taxon>Oryzoideae</taxon>
        <taxon>Oryzeae</taxon>
        <taxon>Zizaniinae</taxon>
        <taxon>Zizania</taxon>
    </lineage>
</organism>
<proteinExistence type="predicted"/>
<keyword evidence="3" id="KW-1185">Reference proteome</keyword>
<evidence type="ECO:0000256" key="1">
    <source>
        <dbReference type="SAM" id="Phobius"/>
    </source>
</evidence>
<dbReference type="Proteomes" id="UP000729402">
    <property type="component" value="Unassembled WGS sequence"/>
</dbReference>
<evidence type="ECO:0000313" key="2">
    <source>
        <dbReference type="EMBL" id="KAG8084991.1"/>
    </source>
</evidence>